<dbReference type="AlphaFoldDB" id="A0A8H6MWZ8"/>
<keyword evidence="3" id="KW-1185">Reference proteome</keyword>
<name>A0A8H6MWZ8_9PEZI</name>
<sequence>MQLSSVLVLLASTAGVIADLHSYALCTSHIQPIGNPNTCPKKRDTSDNNELLKFNRSRIMGRAYADNAEATKKACAAYRNRNTGNKQWDKCPDCTVGWRHSEDPNYCALACNSNGWHIGGDEWLYYCKQAGADGSEAY</sequence>
<keyword evidence="1" id="KW-0732">Signal</keyword>
<comment type="caution">
    <text evidence="2">The sequence shown here is derived from an EMBL/GenBank/DDBJ whole genome shotgun (WGS) entry which is preliminary data.</text>
</comment>
<protein>
    <submittedName>
        <fullName evidence="2">Uncharacterized protein</fullName>
    </submittedName>
</protein>
<organism evidence="2 3">
    <name type="scientific">Colletotrichum plurivorum</name>
    <dbReference type="NCBI Taxonomy" id="2175906"/>
    <lineage>
        <taxon>Eukaryota</taxon>
        <taxon>Fungi</taxon>
        <taxon>Dikarya</taxon>
        <taxon>Ascomycota</taxon>
        <taxon>Pezizomycotina</taxon>
        <taxon>Sordariomycetes</taxon>
        <taxon>Hypocreomycetidae</taxon>
        <taxon>Glomerellales</taxon>
        <taxon>Glomerellaceae</taxon>
        <taxon>Colletotrichum</taxon>
        <taxon>Colletotrichum orchidearum species complex</taxon>
    </lineage>
</organism>
<dbReference type="EMBL" id="WIGO01000445">
    <property type="protein sequence ID" value="KAF6812102.1"/>
    <property type="molecule type" value="Genomic_DNA"/>
</dbReference>
<gene>
    <name evidence="2" type="ORF">CPLU01_14970</name>
</gene>
<feature type="chain" id="PRO_5034125374" evidence="1">
    <location>
        <begin position="19"/>
        <end position="138"/>
    </location>
</feature>
<dbReference type="Proteomes" id="UP000654918">
    <property type="component" value="Unassembled WGS sequence"/>
</dbReference>
<evidence type="ECO:0000313" key="2">
    <source>
        <dbReference type="EMBL" id="KAF6812102.1"/>
    </source>
</evidence>
<evidence type="ECO:0000256" key="1">
    <source>
        <dbReference type="SAM" id="SignalP"/>
    </source>
</evidence>
<proteinExistence type="predicted"/>
<feature type="signal peptide" evidence="1">
    <location>
        <begin position="1"/>
        <end position="18"/>
    </location>
</feature>
<accession>A0A8H6MWZ8</accession>
<evidence type="ECO:0000313" key="3">
    <source>
        <dbReference type="Proteomes" id="UP000654918"/>
    </source>
</evidence>
<reference evidence="2" key="1">
    <citation type="journal article" date="2020" name="Phytopathology">
        <title>Genome Sequence Resources of Colletotrichum truncatum, C. plurivorum, C. musicola, and C. sojae: Four Species Pathogenic to Soybean (Glycine max).</title>
        <authorList>
            <person name="Rogerio F."/>
            <person name="Boufleur T.R."/>
            <person name="Ciampi-Guillardi M."/>
            <person name="Sukno S.A."/>
            <person name="Thon M.R."/>
            <person name="Massola Junior N.S."/>
            <person name="Baroncelli R."/>
        </authorList>
    </citation>
    <scope>NUCLEOTIDE SEQUENCE</scope>
    <source>
        <strain evidence="2">LFN00145</strain>
    </source>
</reference>